<dbReference type="RefSeq" id="WP_156641065.1">
    <property type="nucleotide sequence ID" value="NZ_WOXT01000001.1"/>
</dbReference>
<name>A0A7C9HLL5_9GAMM</name>
<keyword evidence="1" id="KW-0472">Membrane</keyword>
<reference evidence="2 3" key="1">
    <citation type="submission" date="2019-12" db="EMBL/GenBank/DDBJ databases">
        <authorList>
            <person name="Xu J."/>
        </authorList>
    </citation>
    <scope>NUCLEOTIDE SEQUENCE [LARGE SCALE GENOMIC DNA]</scope>
    <source>
        <strain evidence="2 3">HX-5-24</strain>
    </source>
</reference>
<protein>
    <recommendedName>
        <fullName evidence="4">Transmembrane protein</fullName>
    </recommendedName>
</protein>
<proteinExistence type="predicted"/>
<feature type="transmembrane region" description="Helical" evidence="1">
    <location>
        <begin position="54"/>
        <end position="75"/>
    </location>
</feature>
<keyword evidence="1" id="KW-0812">Transmembrane</keyword>
<dbReference type="AlphaFoldDB" id="A0A7C9HLL5"/>
<evidence type="ECO:0000313" key="3">
    <source>
        <dbReference type="Proteomes" id="UP000479692"/>
    </source>
</evidence>
<accession>A0A7C9HLL5</accession>
<organism evidence="2 3">
    <name type="scientific">Noviluteimonas gilva</name>
    <dbReference type="NCBI Taxonomy" id="2682097"/>
    <lineage>
        <taxon>Bacteria</taxon>
        <taxon>Pseudomonadati</taxon>
        <taxon>Pseudomonadota</taxon>
        <taxon>Gammaproteobacteria</taxon>
        <taxon>Lysobacterales</taxon>
        <taxon>Lysobacteraceae</taxon>
        <taxon>Noviluteimonas</taxon>
    </lineage>
</organism>
<keyword evidence="1" id="KW-1133">Transmembrane helix</keyword>
<sequence>MRHIPIWLLSFFLFVVVLAATIPFGLQPLINHQVAQCQTDTGFACSLGATVVRWWWLALLPLCALLATGVVWMLGRKKRLAS</sequence>
<comment type="caution">
    <text evidence="2">The sequence shown here is derived from an EMBL/GenBank/DDBJ whole genome shotgun (WGS) entry which is preliminary data.</text>
</comment>
<evidence type="ECO:0000313" key="2">
    <source>
        <dbReference type="EMBL" id="MUV13835.1"/>
    </source>
</evidence>
<gene>
    <name evidence="2" type="ORF">GN331_06380</name>
</gene>
<dbReference type="EMBL" id="WOXT01000001">
    <property type="protein sequence ID" value="MUV13835.1"/>
    <property type="molecule type" value="Genomic_DNA"/>
</dbReference>
<evidence type="ECO:0008006" key="4">
    <source>
        <dbReference type="Google" id="ProtNLM"/>
    </source>
</evidence>
<evidence type="ECO:0000256" key="1">
    <source>
        <dbReference type="SAM" id="Phobius"/>
    </source>
</evidence>
<keyword evidence="3" id="KW-1185">Reference proteome</keyword>
<dbReference type="Proteomes" id="UP000479692">
    <property type="component" value="Unassembled WGS sequence"/>
</dbReference>